<evidence type="ECO:0000313" key="11">
    <source>
        <dbReference type="EMBL" id="ODV90991.1"/>
    </source>
</evidence>
<evidence type="ECO:0000256" key="4">
    <source>
        <dbReference type="ARBA" id="ARBA00022692"/>
    </source>
</evidence>
<comment type="subcellular location">
    <subcellularLocation>
        <location evidence="1">Mitochondrion membrane</location>
        <topology evidence="1">Multi-pass membrane protein</topology>
    </subcellularLocation>
</comment>
<reference evidence="12" key="1">
    <citation type="submission" date="2016-02" db="EMBL/GenBank/DDBJ databases">
        <title>Comparative genomics of biotechnologically important yeasts.</title>
        <authorList>
            <consortium name="DOE Joint Genome Institute"/>
            <person name="Riley R."/>
            <person name="Haridas S."/>
            <person name="Wolfe K.H."/>
            <person name="Lopes M.R."/>
            <person name="Hittinger C.T."/>
            <person name="Goker M."/>
            <person name="Salamov A."/>
            <person name="Wisecaver J."/>
            <person name="Long T.M."/>
            <person name="Aerts A.L."/>
            <person name="Barry K."/>
            <person name="Choi C."/>
            <person name="Clum A."/>
            <person name="Coughlan A.Y."/>
            <person name="Deshpande S."/>
            <person name="Douglass A.P."/>
            <person name="Hanson S.J."/>
            <person name="Klenk H.-P."/>
            <person name="Labutti K."/>
            <person name="Lapidus A."/>
            <person name="Lindquist E."/>
            <person name="Lipzen A."/>
            <person name="Meier-Kolthoff J.P."/>
            <person name="Ohm R.A."/>
            <person name="Otillar R.P."/>
            <person name="Pangilinan J."/>
            <person name="Peng Y."/>
            <person name="Rokas A."/>
            <person name="Rosa C.A."/>
            <person name="Scheuner C."/>
            <person name="Sibirny A.A."/>
            <person name="Slot J.C."/>
            <person name="Stielow J.B."/>
            <person name="Sun H."/>
            <person name="Kurtzman C.P."/>
            <person name="Blackwell M."/>
            <person name="Jeffries T.W."/>
            <person name="Grigoriev I.V."/>
        </authorList>
    </citation>
    <scope>NUCLEOTIDE SEQUENCE [LARGE SCALE GENOMIC DNA]</scope>
    <source>
        <strain evidence="12">NRRL Y-17796</strain>
    </source>
</reference>
<dbReference type="EMBL" id="KV453842">
    <property type="protein sequence ID" value="ODV90991.1"/>
    <property type="molecule type" value="Genomic_DNA"/>
</dbReference>
<protein>
    <recommendedName>
        <fullName evidence="13">Mitochondrial ornithine carrier protein</fullName>
    </recommendedName>
</protein>
<keyword evidence="12" id="KW-1185">Reference proteome</keyword>
<name>A0A1E4TGV2_9ASCO</name>
<dbReference type="GO" id="GO:1990575">
    <property type="term" value="P:mitochondrial L-ornithine transmembrane transport"/>
    <property type="evidence" value="ECO:0007669"/>
    <property type="project" value="EnsemblFungi"/>
</dbReference>
<dbReference type="AlphaFoldDB" id="A0A1E4TGV2"/>
<keyword evidence="5" id="KW-0677">Repeat</keyword>
<accession>A0A1E4TGV2</accession>
<dbReference type="InterPro" id="IPR023395">
    <property type="entry name" value="MCP_dom_sf"/>
</dbReference>
<dbReference type="PANTHER" id="PTHR45624:SF31">
    <property type="entry name" value="MITOCHONDRIAL ORNITHINE TRANSPORTER 1"/>
    <property type="match status" value="1"/>
</dbReference>
<feature type="repeat" description="Solcar" evidence="9">
    <location>
        <begin position="192"/>
        <end position="277"/>
    </location>
</feature>
<organism evidence="11 12">
    <name type="scientific">Tortispora caseinolytica NRRL Y-17796</name>
    <dbReference type="NCBI Taxonomy" id="767744"/>
    <lineage>
        <taxon>Eukaryota</taxon>
        <taxon>Fungi</taxon>
        <taxon>Dikarya</taxon>
        <taxon>Ascomycota</taxon>
        <taxon>Saccharomycotina</taxon>
        <taxon>Trigonopsidomycetes</taxon>
        <taxon>Trigonopsidales</taxon>
        <taxon>Trigonopsidaceae</taxon>
        <taxon>Tortispora</taxon>
    </lineage>
</organism>
<keyword evidence="6" id="KW-1133">Transmembrane helix</keyword>
<dbReference type="Proteomes" id="UP000095023">
    <property type="component" value="Unassembled WGS sequence"/>
</dbReference>
<dbReference type="Pfam" id="PF00153">
    <property type="entry name" value="Mito_carr"/>
    <property type="match status" value="3"/>
</dbReference>
<dbReference type="Gene3D" id="1.50.40.10">
    <property type="entry name" value="Mitochondrial carrier domain"/>
    <property type="match status" value="1"/>
</dbReference>
<dbReference type="InterPro" id="IPR018108">
    <property type="entry name" value="MCP_transmembrane"/>
</dbReference>
<evidence type="ECO:0000256" key="1">
    <source>
        <dbReference type="ARBA" id="ARBA00004225"/>
    </source>
</evidence>
<dbReference type="GO" id="GO:0031966">
    <property type="term" value="C:mitochondrial membrane"/>
    <property type="evidence" value="ECO:0007669"/>
    <property type="project" value="UniProtKB-SubCell"/>
</dbReference>
<keyword evidence="3 10" id="KW-0813">Transport</keyword>
<dbReference type="GO" id="GO:0000064">
    <property type="term" value="F:L-ornithine transmembrane transporter activity"/>
    <property type="evidence" value="ECO:0007669"/>
    <property type="project" value="EnsemblFungi"/>
</dbReference>
<evidence type="ECO:0000256" key="9">
    <source>
        <dbReference type="PROSITE-ProRule" id="PRU00282"/>
    </source>
</evidence>
<dbReference type="SUPFAM" id="SSF103506">
    <property type="entry name" value="Mitochondrial carrier"/>
    <property type="match status" value="1"/>
</dbReference>
<dbReference type="GO" id="GO:0006526">
    <property type="term" value="P:L-arginine biosynthetic process"/>
    <property type="evidence" value="ECO:0007669"/>
    <property type="project" value="EnsemblFungi"/>
</dbReference>
<dbReference type="InterPro" id="IPR050567">
    <property type="entry name" value="Mitochondrial_Carrier"/>
</dbReference>
<evidence type="ECO:0000256" key="8">
    <source>
        <dbReference type="ARBA" id="ARBA00023136"/>
    </source>
</evidence>
<dbReference type="OrthoDB" id="2139348at2759"/>
<feature type="repeat" description="Solcar" evidence="9">
    <location>
        <begin position="94"/>
        <end position="184"/>
    </location>
</feature>
<keyword evidence="7" id="KW-0496">Mitochondrion</keyword>
<proteinExistence type="inferred from homology"/>
<dbReference type="PANTHER" id="PTHR45624">
    <property type="entry name" value="MITOCHONDRIAL BASIC AMINO ACIDS TRANSPORTER-RELATED"/>
    <property type="match status" value="1"/>
</dbReference>
<comment type="similarity">
    <text evidence="2 10">Belongs to the mitochondrial carrier (TC 2.A.29) family.</text>
</comment>
<dbReference type="PROSITE" id="PS50920">
    <property type="entry name" value="SOLCAR"/>
    <property type="match status" value="3"/>
</dbReference>
<keyword evidence="4 9" id="KW-0812">Transmembrane</keyword>
<evidence type="ECO:0008006" key="13">
    <source>
        <dbReference type="Google" id="ProtNLM"/>
    </source>
</evidence>
<evidence type="ECO:0000256" key="5">
    <source>
        <dbReference type="ARBA" id="ARBA00022737"/>
    </source>
</evidence>
<evidence type="ECO:0000313" key="12">
    <source>
        <dbReference type="Proteomes" id="UP000095023"/>
    </source>
</evidence>
<evidence type="ECO:0000256" key="7">
    <source>
        <dbReference type="ARBA" id="ARBA00023128"/>
    </source>
</evidence>
<evidence type="ECO:0000256" key="2">
    <source>
        <dbReference type="ARBA" id="ARBA00006375"/>
    </source>
</evidence>
<gene>
    <name evidence="11" type="ORF">CANCADRAFT_25702</name>
</gene>
<evidence type="ECO:0000256" key="10">
    <source>
        <dbReference type="RuleBase" id="RU000488"/>
    </source>
</evidence>
<evidence type="ECO:0000256" key="3">
    <source>
        <dbReference type="ARBA" id="ARBA00022448"/>
    </source>
</evidence>
<evidence type="ECO:0000256" key="6">
    <source>
        <dbReference type="ARBA" id="ARBA00022989"/>
    </source>
</evidence>
<sequence length="279" mass="29897">MTNDAVKDIVCGSIAGMSGKVIEYPFDTVKVRLQSLGNMFSGPLDCFKRTIKNEGFLGLYRGMSSPIIGAGVENAALFVSYSAAKSVISGFTEIGTPQLVVCGAFAGVFTSFFITPIELVKCKMQGRRSLHTQAAVVPGPLEIMKAIYYETGIKGFWRGQMGTLFRECGGSAAWFGAYEYTISLLSKDKAKPSTSDSMIAGAAAGIGYNISLFPADSVKSKMQTDTLASDKPFFRVLKEMYQTGGVRSLYRGCGITVLRAAPSSAIIFSVYESLKGLSL</sequence>
<feature type="repeat" description="Solcar" evidence="9">
    <location>
        <begin position="3"/>
        <end position="87"/>
    </location>
</feature>
<keyword evidence="8 9" id="KW-0472">Membrane</keyword>